<dbReference type="RefSeq" id="WP_210220646.1">
    <property type="nucleotide sequence ID" value="NZ_CP072793.1"/>
</dbReference>
<gene>
    <name evidence="1" type="ORF">J9260_08915</name>
</gene>
<protein>
    <submittedName>
        <fullName evidence="1">Uncharacterized protein</fullName>
    </submittedName>
</protein>
<evidence type="ECO:0000313" key="1">
    <source>
        <dbReference type="EMBL" id="QTR55182.1"/>
    </source>
</evidence>
<sequence>MQIQLNEKYTIRLSDLIQYYTYGGLLLGSATEKDNNEQIEQSCEYAKKKLNTESVYLIEPVRTWTTREFFGNIALVEDPYQRAMECRSDKPLKWRNSTLERLPLITCCATFLSAPVVDEREMDISQLSVVWFQDQFAMPIDADIIKHLQGLDWEAVAQPYWF</sequence>
<evidence type="ECO:0000313" key="2">
    <source>
        <dbReference type="Proteomes" id="UP000672009"/>
    </source>
</evidence>
<name>A0A975FC85_9GAMM</name>
<dbReference type="Proteomes" id="UP000672009">
    <property type="component" value="Chromosome"/>
</dbReference>
<proteinExistence type="predicted"/>
<dbReference type="AlphaFoldDB" id="A0A975FC85"/>
<organism evidence="1 2">
    <name type="scientific">Thiothrix unzii</name>
    <dbReference type="NCBI Taxonomy" id="111769"/>
    <lineage>
        <taxon>Bacteria</taxon>
        <taxon>Pseudomonadati</taxon>
        <taxon>Pseudomonadota</taxon>
        <taxon>Gammaproteobacteria</taxon>
        <taxon>Thiotrichales</taxon>
        <taxon>Thiotrichaceae</taxon>
        <taxon>Thiothrix</taxon>
    </lineage>
</organism>
<dbReference type="KEGG" id="tun:J9260_08915"/>
<dbReference type="EMBL" id="CP072793">
    <property type="protein sequence ID" value="QTR55182.1"/>
    <property type="molecule type" value="Genomic_DNA"/>
</dbReference>
<accession>A0A975FC85</accession>
<keyword evidence="2" id="KW-1185">Reference proteome</keyword>
<reference evidence="1" key="1">
    <citation type="submission" date="2021-04" db="EMBL/GenBank/DDBJ databases">
        <title>Genomics, taxonomy and metabolism of representatives of sulfur bacteria of the genus Thiothrix: Thiothrix fructosivorans QT, Thiothrix unzii A1T and three new species, Thiothrix subterranea sp. nov., Thiothrix litoralis sp. nov. and 'Candidatus Thiothrix anitrata' sp. nov.</title>
        <authorList>
            <person name="Ravin N.V."/>
            <person name="Smolyakov D."/>
            <person name="Rudenko T.S."/>
            <person name="Mardanov A.V."/>
            <person name="Beletsky A.V."/>
            <person name="Markov N.D."/>
            <person name="Fomenkov A.I."/>
            <person name="Roberts R.J."/>
            <person name="Karnachuk O.V."/>
            <person name="Novikov A."/>
            <person name="Grabovich M.Y."/>
        </authorList>
    </citation>
    <scope>NUCLEOTIDE SEQUENCE</scope>
    <source>
        <strain evidence="1">A1</strain>
    </source>
</reference>